<accession>A0A0R0DW35</accession>
<dbReference type="Pfam" id="PF05751">
    <property type="entry name" value="FixH"/>
    <property type="match status" value="1"/>
</dbReference>
<dbReference type="RefSeq" id="WP_057640481.1">
    <property type="nucleotide sequence ID" value="NZ_LDJP01000036.1"/>
</dbReference>
<keyword evidence="1" id="KW-1133">Transmembrane helix</keyword>
<dbReference type="STRING" id="659018.ABB34_06715"/>
<keyword evidence="1" id="KW-0472">Membrane</keyword>
<dbReference type="AlphaFoldDB" id="A0A0R0DW35"/>
<proteinExistence type="predicted"/>
<gene>
    <name evidence="2" type="ORF">ABB34_06715</name>
</gene>
<protein>
    <submittedName>
        <fullName evidence="2">FixH</fullName>
    </submittedName>
</protein>
<dbReference type="OrthoDB" id="5948217at2"/>
<evidence type="ECO:0000313" key="2">
    <source>
        <dbReference type="EMBL" id="KRG86187.1"/>
    </source>
</evidence>
<dbReference type="EMBL" id="LDJP01000036">
    <property type="protein sequence ID" value="KRG86187.1"/>
    <property type="molecule type" value="Genomic_DNA"/>
</dbReference>
<keyword evidence="1" id="KW-0812">Transmembrane</keyword>
<dbReference type="InterPro" id="IPR008620">
    <property type="entry name" value="FixH"/>
</dbReference>
<evidence type="ECO:0000256" key="1">
    <source>
        <dbReference type="SAM" id="Phobius"/>
    </source>
</evidence>
<organism evidence="2 3">
    <name type="scientific">Stenotrophomonas daejeonensis</name>
    <dbReference type="NCBI Taxonomy" id="659018"/>
    <lineage>
        <taxon>Bacteria</taxon>
        <taxon>Pseudomonadati</taxon>
        <taxon>Pseudomonadota</taxon>
        <taxon>Gammaproteobacteria</taxon>
        <taxon>Lysobacterales</taxon>
        <taxon>Lysobacteraceae</taxon>
        <taxon>Stenotrophomonas</taxon>
    </lineage>
</organism>
<keyword evidence="3" id="KW-1185">Reference proteome</keyword>
<evidence type="ECO:0000313" key="3">
    <source>
        <dbReference type="Proteomes" id="UP000050940"/>
    </source>
</evidence>
<reference evidence="2 3" key="1">
    <citation type="submission" date="2015-05" db="EMBL/GenBank/DDBJ databases">
        <title>Genome sequencing and analysis of members of genus Stenotrophomonas.</title>
        <authorList>
            <person name="Patil P.P."/>
            <person name="Midha S."/>
            <person name="Patil P.B."/>
        </authorList>
    </citation>
    <scope>NUCLEOTIDE SEQUENCE [LARGE SCALE GENOMIC DNA]</scope>
    <source>
        <strain evidence="2 3">JCM 16244</strain>
    </source>
</reference>
<dbReference type="Proteomes" id="UP000050940">
    <property type="component" value="Unassembled WGS sequence"/>
</dbReference>
<dbReference type="PATRIC" id="fig|659018.3.peg.1271"/>
<comment type="caution">
    <text evidence="2">The sequence shown here is derived from an EMBL/GenBank/DDBJ whole genome shotgun (WGS) entry which is preliminary data.</text>
</comment>
<name>A0A0R0DW35_9GAMM</name>
<sequence length="167" mass="18292">MNESRKSLWGIPALWLVIGLPLLAVAASVWLLVIAIRSGGADSISDPVDRVLQIQTADLGPDANARELGLSAVLRVEDGIVEVLPATGQFPRDAALRLTLEHPTRQASDLSLELVPQGPGWRIEQAVEDGNDWLVQLRPADGQWRLKGRLPKQQHATRLSPWLGEEH</sequence>
<feature type="transmembrane region" description="Helical" evidence="1">
    <location>
        <begin position="12"/>
        <end position="36"/>
    </location>
</feature>